<dbReference type="AlphaFoldDB" id="A0AAV2GZP4"/>
<feature type="domain" description="tRNA (32-2'-O)-methyltransferase regulator THADA-like TPR repeats region" evidence="1">
    <location>
        <begin position="29"/>
        <end position="138"/>
    </location>
</feature>
<dbReference type="EMBL" id="CAXITT010000010">
    <property type="protein sequence ID" value="CAL1526869.1"/>
    <property type="molecule type" value="Genomic_DNA"/>
</dbReference>
<comment type="caution">
    <text evidence="2">The sequence shown here is derived from an EMBL/GenBank/DDBJ whole genome shotgun (WGS) entry which is preliminary data.</text>
</comment>
<feature type="non-terminal residue" evidence="2">
    <location>
        <position position="1"/>
    </location>
</feature>
<evidence type="ECO:0000313" key="2">
    <source>
        <dbReference type="EMBL" id="CAL1526869.1"/>
    </source>
</evidence>
<feature type="non-terminal residue" evidence="2">
    <location>
        <position position="139"/>
    </location>
</feature>
<dbReference type="PANTHER" id="PTHR14387:SF0">
    <property type="entry name" value="DUF2428 DOMAIN-CONTAINING PROTEIN"/>
    <property type="match status" value="1"/>
</dbReference>
<name>A0AAV2GZP4_LYMST</name>
<reference evidence="2 3" key="1">
    <citation type="submission" date="2024-04" db="EMBL/GenBank/DDBJ databases">
        <authorList>
            <consortium name="Genoscope - CEA"/>
            <person name="William W."/>
        </authorList>
    </citation>
    <scope>NUCLEOTIDE SEQUENCE [LARGE SCALE GENOMIC DNA]</scope>
</reference>
<dbReference type="PANTHER" id="PTHR14387">
    <property type="entry name" value="THADA/DEATH RECEPTOR INTERACTING PROTEIN"/>
    <property type="match status" value="1"/>
</dbReference>
<proteinExistence type="predicted"/>
<dbReference type="Pfam" id="PF25150">
    <property type="entry name" value="TPR_Trm732"/>
    <property type="match status" value="1"/>
</dbReference>
<dbReference type="InterPro" id="IPR051954">
    <property type="entry name" value="tRNA_methyltransferase_THADA"/>
</dbReference>
<accession>A0AAV2GZP4</accession>
<gene>
    <name evidence="2" type="ORF">GSLYS_00001046001</name>
</gene>
<evidence type="ECO:0000259" key="1">
    <source>
        <dbReference type="Pfam" id="PF25150"/>
    </source>
</evidence>
<keyword evidence="3" id="KW-1185">Reference proteome</keyword>
<dbReference type="InterPro" id="IPR056843">
    <property type="entry name" value="THADA-like_TPR"/>
</dbReference>
<evidence type="ECO:0000313" key="3">
    <source>
        <dbReference type="Proteomes" id="UP001497497"/>
    </source>
</evidence>
<protein>
    <recommendedName>
        <fullName evidence="1">tRNA (32-2'-O)-methyltransferase regulator THADA-like TPR repeats region domain-containing protein</fullName>
    </recommendedName>
</protein>
<sequence>HNHKNSLFGWVTVYRAVRALIQVPWPPAQSSVELLREALWCTDEATRSEAFLMLCSTMKKSEPISELEASLLQEFIPANLKTDSAVFRQCLTSGLRKLLVRIRDSCLSAIKRKKMDQDFLQRGVNFVDQLHQVLMLSLA</sequence>
<dbReference type="GO" id="GO:0030488">
    <property type="term" value="P:tRNA methylation"/>
    <property type="evidence" value="ECO:0007669"/>
    <property type="project" value="TreeGrafter"/>
</dbReference>
<organism evidence="2 3">
    <name type="scientific">Lymnaea stagnalis</name>
    <name type="common">Great pond snail</name>
    <name type="synonym">Helix stagnalis</name>
    <dbReference type="NCBI Taxonomy" id="6523"/>
    <lineage>
        <taxon>Eukaryota</taxon>
        <taxon>Metazoa</taxon>
        <taxon>Spiralia</taxon>
        <taxon>Lophotrochozoa</taxon>
        <taxon>Mollusca</taxon>
        <taxon>Gastropoda</taxon>
        <taxon>Heterobranchia</taxon>
        <taxon>Euthyneura</taxon>
        <taxon>Panpulmonata</taxon>
        <taxon>Hygrophila</taxon>
        <taxon>Lymnaeoidea</taxon>
        <taxon>Lymnaeidae</taxon>
        <taxon>Lymnaea</taxon>
    </lineage>
</organism>
<dbReference type="GO" id="GO:0005829">
    <property type="term" value="C:cytosol"/>
    <property type="evidence" value="ECO:0007669"/>
    <property type="project" value="TreeGrafter"/>
</dbReference>
<dbReference type="Proteomes" id="UP001497497">
    <property type="component" value="Unassembled WGS sequence"/>
</dbReference>